<keyword evidence="3 8" id="KW-0812">Transmembrane</keyword>
<feature type="transmembrane region" description="Helical" evidence="8">
    <location>
        <begin position="156"/>
        <end position="174"/>
    </location>
</feature>
<organism evidence="10 11">
    <name type="scientific">Carnobacterium viridans</name>
    <dbReference type="NCBI Taxonomy" id="174587"/>
    <lineage>
        <taxon>Bacteria</taxon>
        <taxon>Bacillati</taxon>
        <taxon>Bacillota</taxon>
        <taxon>Bacilli</taxon>
        <taxon>Lactobacillales</taxon>
        <taxon>Carnobacteriaceae</taxon>
        <taxon>Carnobacterium</taxon>
    </lineage>
</organism>
<evidence type="ECO:0000256" key="1">
    <source>
        <dbReference type="ARBA" id="ARBA00004651"/>
    </source>
</evidence>
<evidence type="ECO:0000256" key="6">
    <source>
        <dbReference type="SAM" id="Coils"/>
    </source>
</evidence>
<accession>A0A1H0Y072</accession>
<dbReference type="AlphaFoldDB" id="A0A1H0Y072"/>
<dbReference type="Proteomes" id="UP000199481">
    <property type="component" value="Unassembled WGS sequence"/>
</dbReference>
<keyword evidence="5 8" id="KW-0472">Membrane</keyword>
<dbReference type="InterPro" id="IPR051791">
    <property type="entry name" value="Pra-immunoreactive"/>
</dbReference>
<dbReference type="PANTHER" id="PTHR36115:SF9">
    <property type="entry name" value="LMO1584 PROTEIN"/>
    <property type="match status" value="1"/>
</dbReference>
<feature type="transmembrane region" description="Helical" evidence="8">
    <location>
        <begin position="113"/>
        <end position="136"/>
    </location>
</feature>
<keyword evidence="4 8" id="KW-1133">Transmembrane helix</keyword>
<dbReference type="InterPro" id="IPR010432">
    <property type="entry name" value="RDD"/>
</dbReference>
<evidence type="ECO:0000256" key="8">
    <source>
        <dbReference type="SAM" id="Phobius"/>
    </source>
</evidence>
<sequence length="261" mass="30584">MSTPSNNHEHDHLKESTQAKKGDTKELDVSALKKALASEEAELERAKRLKRLEQQKATIIKEDSAVNPVSQEFQNKSTDKMSSQDLRDARRKYWQEKQKQEERMRKPFHSYPAFFYTGFWFRFFAFLVDLLVISSINRLIVQPLFLLLRHPLNDDAFSAFSLSKLVIYLLYFVLATKLTNGQTIGKIIFGIRVVSFKEEKLSWATVIIRECFSRYILKTFPFIYLMVLFTQEKQHLGDFFSDTSVVSENLIRANQMSFEKQ</sequence>
<feature type="region of interest" description="Disordered" evidence="7">
    <location>
        <begin position="1"/>
        <end position="26"/>
    </location>
</feature>
<feature type="domain" description="RDD" evidence="9">
    <location>
        <begin position="116"/>
        <end position="241"/>
    </location>
</feature>
<keyword evidence="11" id="KW-1185">Reference proteome</keyword>
<evidence type="ECO:0000256" key="2">
    <source>
        <dbReference type="ARBA" id="ARBA00022475"/>
    </source>
</evidence>
<evidence type="ECO:0000256" key="5">
    <source>
        <dbReference type="ARBA" id="ARBA00023136"/>
    </source>
</evidence>
<evidence type="ECO:0000313" key="10">
    <source>
        <dbReference type="EMBL" id="SDQ08528.1"/>
    </source>
</evidence>
<reference evidence="11" key="1">
    <citation type="submission" date="2016-10" db="EMBL/GenBank/DDBJ databases">
        <authorList>
            <person name="Varghese N."/>
            <person name="Submissions S."/>
        </authorList>
    </citation>
    <scope>NUCLEOTIDE SEQUENCE [LARGE SCALE GENOMIC DNA]</scope>
    <source>
        <strain evidence="11">MPL-11</strain>
    </source>
</reference>
<gene>
    <name evidence="10" type="ORF">SAMN04487752_0613</name>
</gene>
<dbReference type="OrthoDB" id="9793824at2"/>
<evidence type="ECO:0000256" key="4">
    <source>
        <dbReference type="ARBA" id="ARBA00022989"/>
    </source>
</evidence>
<feature type="coiled-coil region" evidence="6">
    <location>
        <begin position="29"/>
        <end position="56"/>
    </location>
</feature>
<name>A0A1H0Y072_9LACT</name>
<dbReference type="PANTHER" id="PTHR36115">
    <property type="entry name" value="PROLINE-RICH ANTIGEN HOMOLOG-RELATED"/>
    <property type="match status" value="1"/>
</dbReference>
<dbReference type="GO" id="GO:0005886">
    <property type="term" value="C:plasma membrane"/>
    <property type="evidence" value="ECO:0007669"/>
    <property type="project" value="UniProtKB-SubCell"/>
</dbReference>
<evidence type="ECO:0000259" key="9">
    <source>
        <dbReference type="Pfam" id="PF06271"/>
    </source>
</evidence>
<dbReference type="Pfam" id="PF06271">
    <property type="entry name" value="RDD"/>
    <property type="match status" value="1"/>
</dbReference>
<dbReference type="RefSeq" id="WP_081896495.1">
    <property type="nucleotide sequence ID" value="NZ_CP084916.1"/>
</dbReference>
<dbReference type="EMBL" id="FNJW01000008">
    <property type="protein sequence ID" value="SDQ08528.1"/>
    <property type="molecule type" value="Genomic_DNA"/>
</dbReference>
<evidence type="ECO:0000313" key="11">
    <source>
        <dbReference type="Proteomes" id="UP000199481"/>
    </source>
</evidence>
<keyword evidence="2" id="KW-1003">Cell membrane</keyword>
<feature type="compositionally biased region" description="Basic and acidic residues" evidence="7">
    <location>
        <begin position="7"/>
        <end position="26"/>
    </location>
</feature>
<proteinExistence type="predicted"/>
<protein>
    <submittedName>
        <fullName evidence="10">Uncharacterized membrane protein YckC, RDD family</fullName>
    </submittedName>
</protein>
<evidence type="ECO:0000256" key="3">
    <source>
        <dbReference type="ARBA" id="ARBA00022692"/>
    </source>
</evidence>
<keyword evidence="6" id="KW-0175">Coiled coil</keyword>
<comment type="subcellular location">
    <subcellularLocation>
        <location evidence="1">Cell membrane</location>
        <topology evidence="1">Multi-pass membrane protein</topology>
    </subcellularLocation>
</comment>
<evidence type="ECO:0000256" key="7">
    <source>
        <dbReference type="SAM" id="MobiDB-lite"/>
    </source>
</evidence>